<organism evidence="2 3">
    <name type="scientific">Mycena rosella</name>
    <name type="common">Pink bonnet</name>
    <name type="synonym">Agaricus rosellus</name>
    <dbReference type="NCBI Taxonomy" id="1033263"/>
    <lineage>
        <taxon>Eukaryota</taxon>
        <taxon>Fungi</taxon>
        <taxon>Dikarya</taxon>
        <taxon>Basidiomycota</taxon>
        <taxon>Agaricomycotina</taxon>
        <taxon>Agaricomycetes</taxon>
        <taxon>Agaricomycetidae</taxon>
        <taxon>Agaricales</taxon>
        <taxon>Marasmiineae</taxon>
        <taxon>Mycenaceae</taxon>
        <taxon>Mycena</taxon>
    </lineage>
</organism>
<keyword evidence="3" id="KW-1185">Reference proteome</keyword>
<gene>
    <name evidence="2" type="ORF">B0H17DRAFT_1329987</name>
</gene>
<dbReference type="EMBL" id="JARKIE010000042">
    <property type="protein sequence ID" value="KAJ7694336.1"/>
    <property type="molecule type" value="Genomic_DNA"/>
</dbReference>
<feature type="compositionally biased region" description="Low complexity" evidence="1">
    <location>
        <begin position="36"/>
        <end position="52"/>
    </location>
</feature>
<reference evidence="2" key="1">
    <citation type="submission" date="2023-03" db="EMBL/GenBank/DDBJ databases">
        <title>Massive genome expansion in bonnet fungi (Mycena s.s.) driven by repeated elements and novel gene families across ecological guilds.</title>
        <authorList>
            <consortium name="Lawrence Berkeley National Laboratory"/>
            <person name="Harder C.B."/>
            <person name="Miyauchi S."/>
            <person name="Viragh M."/>
            <person name="Kuo A."/>
            <person name="Thoen E."/>
            <person name="Andreopoulos B."/>
            <person name="Lu D."/>
            <person name="Skrede I."/>
            <person name="Drula E."/>
            <person name="Henrissat B."/>
            <person name="Morin E."/>
            <person name="Kohler A."/>
            <person name="Barry K."/>
            <person name="LaButti K."/>
            <person name="Morin E."/>
            <person name="Salamov A."/>
            <person name="Lipzen A."/>
            <person name="Mereny Z."/>
            <person name="Hegedus B."/>
            <person name="Baldrian P."/>
            <person name="Stursova M."/>
            <person name="Weitz H."/>
            <person name="Taylor A."/>
            <person name="Grigoriev I.V."/>
            <person name="Nagy L.G."/>
            <person name="Martin F."/>
            <person name="Kauserud H."/>
        </authorList>
    </citation>
    <scope>NUCLEOTIDE SEQUENCE</scope>
    <source>
        <strain evidence="2">CBHHK067</strain>
    </source>
</reference>
<dbReference type="Proteomes" id="UP001221757">
    <property type="component" value="Unassembled WGS sequence"/>
</dbReference>
<feature type="region of interest" description="Disordered" evidence="1">
    <location>
        <begin position="1569"/>
        <end position="1615"/>
    </location>
</feature>
<feature type="compositionally biased region" description="Acidic residues" evidence="1">
    <location>
        <begin position="1045"/>
        <end position="1055"/>
    </location>
</feature>
<evidence type="ECO:0000313" key="2">
    <source>
        <dbReference type="EMBL" id="KAJ7694336.1"/>
    </source>
</evidence>
<accession>A0AAD7DLQ9</accession>
<feature type="region of interest" description="Disordered" evidence="1">
    <location>
        <begin position="258"/>
        <end position="291"/>
    </location>
</feature>
<feature type="compositionally biased region" description="Polar residues" evidence="1">
    <location>
        <begin position="17"/>
        <end position="28"/>
    </location>
</feature>
<protein>
    <submittedName>
        <fullName evidence="2">Uncharacterized protein</fullName>
    </submittedName>
</protein>
<name>A0AAD7DLQ9_MYCRO</name>
<evidence type="ECO:0000313" key="3">
    <source>
        <dbReference type="Proteomes" id="UP001221757"/>
    </source>
</evidence>
<evidence type="ECO:0000256" key="1">
    <source>
        <dbReference type="SAM" id="MobiDB-lite"/>
    </source>
</evidence>
<feature type="region of interest" description="Disordered" evidence="1">
    <location>
        <begin position="1"/>
        <end position="52"/>
    </location>
</feature>
<sequence length="1615" mass="177099">MAFQSTKWPPGFFDQPGANTPSTSSSSRHGLHADETTASSSTSPAASAPLPAFNSYTASTTASASSSTSSSASHAYGRPRLAPLHIPHGFSPVMRTPSTFASPDSGCGSAFPHRTPFLSATSNNYSFGHPSPASPTVQHQRSNQIYSTEVPELEEWPSSEDEDDDEGPVRLLKLYRAGHIAAEAGDNGCWKLQCNRCNAWVKTSLMKRRPISTSGHFYNLEAHQNGSNCAYSPNFARATTAPPAPQETTVNDAMDVDEEVQHGRSSSAPPEDSSRFTEAPRPHTDNISSLPHDSLTIAADNTASHTPLKNSAKTCSGVHVDWNIEAGSVGWTFPWHRVIQGGTTESQMEFFRVEIDDAGVTTAFSKQCTGPPTTTTAEICSECSKIPRRILELEDYATNAKPHTNYRYLNYLQLTTLLANKDSELRRVRLKCTNLARKLGNCIKKLTDYRPLIDRLAQRGESQKTHINLLGDVVEGVVKYNPRPSTDSRTIDISLMTYILGGRKLLYALSHGTGLPSLRTLRRHLAFTRIMPSVSTIRVEDILHNIREVVLKPREAAGRSKLRGVSLMVDEVALEERAVHFRHTNSVGGLCWRHSPAVNLILKTYESAVQLATDIKAGRVHLAKEMTVVAAACFGESGAYPILALPTCKHVKAGDSNTVYQVVTSAWNQFAAGKVGPLWSWATDGDMIRRISGYKEFCTHRLKSTSAIHGTLAAMKGLNLYTGLNEVTLDFDFKHIFKRICTLLRSSAGIVLNNGRIINPAMLARYLIRLPDQTTESVQKLLFPHDPQDVPRAIELMKAVIAVGDLDYGNMDADTCSDVDALRLLGAVIKAILEPFTNTNMTLTEQFTSLSTFSHLFSLFFNALFCLAKQQELDPTEAFYLFQTGDDPVERLFGKLRMMGGHNSAMNYAQAIDKLGHAADLQGALMRNPDLEQGERRLSMSRSEGVEHLTMKSWTGELLASSCHLPVAWAAGRDLAISVFKNTAVDPVEFDYETIFADENIDMLRVFGQGIYPGIDDPHDRSMIIRQSPSSAVSPDIADSPVGEAESDNEDDEGDGITFEESIPSETVPELELPSGPGVTPDDYLLVDGKFVHKQRICRLVISKDFLPKSTVRLLRVRGHMNVNAKPRDDTNIDPAVLLGKDNFIVGDPILTLLRTNTKVSVAVLRSTAISQDGVSRSSILAATIKNPAAKVKITGQVLSMTLIRKTSAVDFIGPLRTSETLRPKDWLEVDQEDLEWEWAWIWNGDYLKVDSIMRGTASAQMETVATDKIVLVSVPGCLTELVNPTMVDATHRLGESIASRINSLCQSWEIDDRQMGMVSELLWGQAVENKIPASAITTVKKSASFPYTFDDGNPAVLSQIPSQQLTHEHGERLNRVCELCGQKVGNQRAHMGAHILCHIRGVREELKKPIEALPCGFCGESGHAACNVYIQVKTTSATCQSNCRLAMPIKYAYAERGSNSTPCRNVPIVCGICQSKLTAGKESHSQPAQWRYNMEEHLARDHPEYASPRNPDGQQRLPHDVWISMQLDEREHLAAGVPLSQIPTPFARVAGPDEGVDVGEQQMGVRYHAPARRAPSWKTSGTAAAKAGDGPPRKKRKNNSGAPVATGSGSRENK</sequence>
<comment type="caution">
    <text evidence="2">The sequence shown here is derived from an EMBL/GenBank/DDBJ whole genome shotgun (WGS) entry which is preliminary data.</text>
</comment>
<feature type="region of interest" description="Disordered" evidence="1">
    <location>
        <begin position="1028"/>
        <end position="1076"/>
    </location>
</feature>
<proteinExistence type="predicted"/>
<feature type="compositionally biased region" description="Basic and acidic residues" evidence="1">
    <location>
        <begin position="272"/>
        <end position="284"/>
    </location>
</feature>